<dbReference type="GeneID" id="8045380"/>
<dbReference type="KEGG" id="cdu:CD36_11900"/>
<feature type="signal peptide" evidence="1">
    <location>
        <begin position="1"/>
        <end position="17"/>
    </location>
</feature>
<protein>
    <submittedName>
        <fullName evidence="3">Uncharacterized protein</fullName>
    </submittedName>
</protein>
<dbReference type="OrthoDB" id="4009691at2759"/>
<proteinExistence type="predicted"/>
<dbReference type="RefSeq" id="XP_002417830.1">
    <property type="nucleotide sequence ID" value="XM_002417785.1"/>
</dbReference>
<dbReference type="VEuPathDB" id="FungiDB:CD36_11900"/>
<dbReference type="Proteomes" id="UP000002605">
    <property type="component" value="Chromosome 1"/>
</dbReference>
<dbReference type="EMBL" id="FM992688">
    <property type="protein sequence ID" value="CAX45545.1"/>
    <property type="molecule type" value="Genomic_DNA"/>
</dbReference>
<dbReference type="AlphaFoldDB" id="B9W9R0"/>
<evidence type="ECO:0000313" key="4">
    <source>
        <dbReference type="Proteomes" id="UP000002605"/>
    </source>
</evidence>
<reference evidence="3 4" key="1">
    <citation type="journal article" date="2009" name="Genome Res.">
        <title>Comparative genomics of the fungal pathogens Candida dubliniensis and Candida albicans.</title>
        <authorList>
            <person name="Jackson A.P."/>
            <person name="Gamble J.A."/>
            <person name="Yeomans T."/>
            <person name="Moran G.P."/>
            <person name="Saunders D."/>
            <person name="Harris D."/>
            <person name="Aslett M."/>
            <person name="Barrell J.F."/>
            <person name="Butler G."/>
            <person name="Citiulo F."/>
            <person name="Coleman D.C."/>
            <person name="de Groot P.W.J."/>
            <person name="Goodwin T.J."/>
            <person name="Quail M.A."/>
            <person name="McQuillan J."/>
            <person name="Munro C.A."/>
            <person name="Pain A."/>
            <person name="Poulter R.T."/>
            <person name="Rajandream M.A."/>
            <person name="Renauld H."/>
            <person name="Spiering M.J."/>
            <person name="Tivey A."/>
            <person name="Gow N.A.R."/>
            <person name="Barrell B."/>
            <person name="Sullivan D.J."/>
            <person name="Berriman M."/>
        </authorList>
    </citation>
    <scope>NUCLEOTIDE SEQUENCE [LARGE SCALE GENOMIC DNA]</scope>
    <source>
        <strain evidence="4">CD36 / ATCC MYA-646 / CBS 7987 / NCPF 3949 / NRRL Y-17841</strain>
    </source>
</reference>
<dbReference type="CGD" id="CAL0000162282">
    <property type="gene designation" value="Cd36_11900"/>
</dbReference>
<keyword evidence="4" id="KW-1185">Reference proteome</keyword>
<keyword evidence="1" id="KW-0732">Signal</keyword>
<evidence type="ECO:0000313" key="2">
    <source>
        <dbReference type="CGD" id="CAL0000162282"/>
    </source>
</evidence>
<organism evidence="3 4">
    <name type="scientific">Candida dubliniensis (strain CD36 / ATCC MYA-646 / CBS 7987 / NCPF 3949 / NRRL Y-17841)</name>
    <name type="common">Yeast</name>
    <dbReference type="NCBI Taxonomy" id="573826"/>
    <lineage>
        <taxon>Eukaryota</taxon>
        <taxon>Fungi</taxon>
        <taxon>Dikarya</taxon>
        <taxon>Ascomycota</taxon>
        <taxon>Saccharomycotina</taxon>
        <taxon>Pichiomycetes</taxon>
        <taxon>Debaryomycetaceae</taxon>
        <taxon>Candida/Lodderomyces clade</taxon>
        <taxon>Candida</taxon>
    </lineage>
</organism>
<name>B9W9R0_CANDC</name>
<evidence type="ECO:0000313" key="3">
    <source>
        <dbReference type="EMBL" id="CAX45545.1"/>
    </source>
</evidence>
<accession>B9W9R0</accession>
<feature type="chain" id="PRO_5002893997" evidence="1">
    <location>
        <begin position="18"/>
        <end position="177"/>
    </location>
</feature>
<evidence type="ECO:0000256" key="1">
    <source>
        <dbReference type="SAM" id="SignalP"/>
    </source>
</evidence>
<sequence length="177" mass="18737">MLGFVQVILLCLPIALGASLSNAAIKVEEVSNSEGWPWPIMQRPSKEGASVIYDRYNGVYIKGRNEDGLDARGSCYGANFGGACCIGIYCSYEVINELSDKDVSTVGVKHEQFSSDIDPNKVRKIVLHSDGTTDIDYVDHGNIDAACIGIRAGSCCVGLCCGCLEAVGNSTSVATST</sequence>
<gene>
    <name evidence="2" type="ordered locus">Cd36_11900</name>
    <name evidence="3" type="ORF">CD36_11900</name>
</gene>
<dbReference type="HOGENOM" id="CLU_1517677_0_0_1"/>